<accession>A0A0A2VH78</accession>
<organism evidence="2 3">
    <name type="scientific">Beauveria bassiana D1-5</name>
    <dbReference type="NCBI Taxonomy" id="1245745"/>
    <lineage>
        <taxon>Eukaryota</taxon>
        <taxon>Fungi</taxon>
        <taxon>Dikarya</taxon>
        <taxon>Ascomycota</taxon>
        <taxon>Pezizomycotina</taxon>
        <taxon>Sordariomycetes</taxon>
        <taxon>Hypocreomycetidae</taxon>
        <taxon>Hypocreales</taxon>
        <taxon>Cordycipitaceae</taxon>
        <taxon>Beauveria</taxon>
    </lineage>
</organism>
<evidence type="ECO:0000313" key="3">
    <source>
        <dbReference type="Proteomes" id="UP000030106"/>
    </source>
</evidence>
<protein>
    <submittedName>
        <fullName evidence="2">Uncharacterized protein</fullName>
    </submittedName>
</protein>
<dbReference type="EMBL" id="ANFO01000739">
    <property type="protein sequence ID" value="KGQ06953.1"/>
    <property type="molecule type" value="Genomic_DNA"/>
</dbReference>
<name>A0A0A2VH78_BEABA</name>
<reference evidence="2 3" key="1">
    <citation type="submission" date="2012-10" db="EMBL/GenBank/DDBJ databases">
        <title>Genome sequencing and analysis of entomopathogenic fungi Beauveria bassiana D1-5.</title>
        <authorList>
            <person name="Li Q."/>
            <person name="Wang L."/>
            <person name="Zhang Z."/>
            <person name="Wang Q."/>
            <person name="Ren J."/>
            <person name="Wang M."/>
            <person name="Xu W."/>
            <person name="Wang J."/>
            <person name="Lu Y."/>
            <person name="Du Q."/>
            <person name="Sun Z."/>
        </authorList>
    </citation>
    <scope>NUCLEOTIDE SEQUENCE [LARGE SCALE GENOMIC DNA]</scope>
    <source>
        <strain evidence="2 3">D1-5</strain>
    </source>
</reference>
<dbReference type="Proteomes" id="UP000030106">
    <property type="component" value="Unassembled WGS sequence"/>
</dbReference>
<proteinExistence type="predicted"/>
<feature type="compositionally biased region" description="Polar residues" evidence="1">
    <location>
        <begin position="57"/>
        <end position="68"/>
    </location>
</feature>
<sequence length="174" mass="17962">MSASKNADSVVAEHAEIHSRVPPSEPLTRKGHAPGVLVGNDRVPDFEAETYPPGTAPASQTFRPNPQGQIPADSEDGSNGAKASSTIAGATSADVHQGLGHPGSGQTSKELHGGHRKKEGHFAAPANGNLSMEDSIGSRKLDVGREGRGKASKNYPTAGERVPESAETVAAERN</sequence>
<comment type="caution">
    <text evidence="2">The sequence shown here is derived from an EMBL/GenBank/DDBJ whole genome shotgun (WGS) entry which is preliminary data.</text>
</comment>
<feature type="compositionally biased region" description="Basic and acidic residues" evidence="1">
    <location>
        <begin position="136"/>
        <end position="149"/>
    </location>
</feature>
<dbReference type="eggNOG" id="ENOG502S685">
    <property type="taxonomic scope" value="Eukaryota"/>
</dbReference>
<feature type="region of interest" description="Disordered" evidence="1">
    <location>
        <begin position="1"/>
        <end position="174"/>
    </location>
</feature>
<evidence type="ECO:0000313" key="2">
    <source>
        <dbReference type="EMBL" id="KGQ06953.1"/>
    </source>
</evidence>
<dbReference type="HOGENOM" id="CLU_110797_0_0_1"/>
<dbReference type="AlphaFoldDB" id="A0A0A2VH78"/>
<dbReference type="OrthoDB" id="3260716at2759"/>
<gene>
    <name evidence="2" type="ORF">BBAD15_g7741</name>
</gene>
<evidence type="ECO:0000256" key="1">
    <source>
        <dbReference type="SAM" id="MobiDB-lite"/>
    </source>
</evidence>